<feature type="transmembrane region" description="Helical" evidence="11">
    <location>
        <begin position="150"/>
        <end position="172"/>
    </location>
</feature>
<evidence type="ECO:0000256" key="3">
    <source>
        <dbReference type="ARBA" id="ARBA00022679"/>
    </source>
</evidence>
<evidence type="ECO:0000256" key="9">
    <source>
        <dbReference type="ARBA" id="ARBA00023136"/>
    </source>
</evidence>
<evidence type="ECO:0000256" key="11">
    <source>
        <dbReference type="SAM" id="Phobius"/>
    </source>
</evidence>
<evidence type="ECO:0000259" key="12">
    <source>
        <dbReference type="Pfam" id="PF14360"/>
    </source>
</evidence>
<dbReference type="GO" id="GO:0046513">
    <property type="term" value="P:ceramide biosynthetic process"/>
    <property type="evidence" value="ECO:0007669"/>
    <property type="project" value="TreeGrafter"/>
</dbReference>
<dbReference type="GO" id="GO:0000139">
    <property type="term" value="C:Golgi membrane"/>
    <property type="evidence" value="ECO:0007669"/>
    <property type="project" value="TreeGrafter"/>
</dbReference>
<evidence type="ECO:0000313" key="13">
    <source>
        <dbReference type="EMBL" id="KAG5466548.1"/>
    </source>
</evidence>
<dbReference type="GO" id="GO:0016301">
    <property type="term" value="F:kinase activity"/>
    <property type="evidence" value="ECO:0007669"/>
    <property type="project" value="UniProtKB-KW"/>
</dbReference>
<keyword evidence="6" id="KW-0746">Sphingolipid metabolism</keyword>
<keyword evidence="4 11" id="KW-0812">Transmembrane</keyword>
<dbReference type="InterPro" id="IPR025749">
    <property type="entry name" value="Sphingomyelin_synth-like_dom"/>
</dbReference>
<evidence type="ECO:0000256" key="7">
    <source>
        <dbReference type="ARBA" id="ARBA00022989"/>
    </source>
</evidence>
<dbReference type="Proteomes" id="UP000674143">
    <property type="component" value="Unassembled WGS sequence"/>
</dbReference>
<feature type="domain" description="Sphingomyelin synthase-like" evidence="12">
    <location>
        <begin position="211"/>
        <end position="285"/>
    </location>
</feature>
<reference evidence="14" key="1">
    <citation type="journal article" date="2021" name="Microbiol. Resour. Announc.">
        <title>LGAAP: Leishmaniinae Genome Assembly and Annotation Pipeline.</title>
        <authorList>
            <person name="Almutairi H."/>
            <person name="Urbaniak M.D."/>
            <person name="Bates M.D."/>
            <person name="Jariyapan N."/>
            <person name="Kwakye-Nuako G."/>
            <person name="Thomaz-Soccol V."/>
            <person name="Al-Salem W.S."/>
            <person name="Dillon R.J."/>
            <person name="Bates P.A."/>
            <person name="Gatherer D."/>
        </authorList>
    </citation>
    <scope>NUCLEOTIDE SEQUENCE [LARGE SCALE GENOMIC DNA]</scope>
</reference>
<evidence type="ECO:0000256" key="1">
    <source>
        <dbReference type="ARBA" id="ARBA00004141"/>
    </source>
</evidence>
<evidence type="ECO:0000256" key="4">
    <source>
        <dbReference type="ARBA" id="ARBA00022692"/>
    </source>
</evidence>
<feature type="region of interest" description="Disordered" evidence="10">
    <location>
        <begin position="356"/>
        <end position="385"/>
    </location>
</feature>
<dbReference type="GO" id="GO:0005789">
    <property type="term" value="C:endoplasmic reticulum membrane"/>
    <property type="evidence" value="ECO:0007669"/>
    <property type="project" value="TreeGrafter"/>
</dbReference>
<keyword evidence="7 11" id="KW-1133">Transmembrane helix</keyword>
<keyword evidence="9 11" id="KW-0472">Membrane</keyword>
<keyword evidence="5" id="KW-0418">Kinase</keyword>
<gene>
    <name evidence="13" type="ORF">LSCM4_01700</name>
</gene>
<feature type="compositionally biased region" description="Basic and acidic residues" evidence="10">
    <location>
        <begin position="365"/>
        <end position="376"/>
    </location>
</feature>
<sequence length="385" mass="42525">MASETTARVAGGDENDEADLVPWYKQPLPLETQMMRFVPLLLLAALFLGMAIVVTNGRMPDPKKVRPLPDVLLELIPKAAFLENGSNVIIFLLNATVVTVGFKVFLLERSVRGLPSFTLLEGIPKIGYFLNRIVFGVLDSGRRPFPLKDVFQIMVIRFLTSYAVVIMFRALVIMATSYPATDNHCQNPQVIEHPVLNVILTLVTMGSGAIHCGDLMFSGHTMILSLSFIMAWDYSPFLHPWALRVWASVLLPASFYCILASRSHYTDDILVAMYVMIATYKLIDHAETGAPWQLQLLIRWLPWPGRNTIKEDWPTDEIVVVVHSLAEDTPDALASAPEQESDATAAVSALTALEEASGSGTPLSKLKDFPDFERVPPDACEAAQG</sequence>
<keyword evidence="8" id="KW-0443">Lipid metabolism</keyword>
<dbReference type="AlphaFoldDB" id="A0A836GMG3"/>
<organism evidence="13 14">
    <name type="scientific">Leishmania orientalis</name>
    <dbReference type="NCBI Taxonomy" id="2249476"/>
    <lineage>
        <taxon>Eukaryota</taxon>
        <taxon>Discoba</taxon>
        <taxon>Euglenozoa</taxon>
        <taxon>Kinetoplastea</taxon>
        <taxon>Metakinetoplastina</taxon>
        <taxon>Trypanosomatida</taxon>
        <taxon>Trypanosomatidae</taxon>
        <taxon>Leishmaniinae</taxon>
        <taxon>Leishmania</taxon>
    </lineage>
</organism>
<dbReference type="RefSeq" id="XP_067059438.1">
    <property type="nucleotide sequence ID" value="XM_067203747.1"/>
</dbReference>
<evidence type="ECO:0000313" key="14">
    <source>
        <dbReference type="Proteomes" id="UP000674143"/>
    </source>
</evidence>
<dbReference type="PANTHER" id="PTHR21290:SF25">
    <property type="entry name" value="SPHINGOMYELIN SYNTHASE-RELATED PROTEIN 1"/>
    <property type="match status" value="1"/>
</dbReference>
<feature type="transmembrane region" description="Helical" evidence="11">
    <location>
        <begin position="37"/>
        <end position="56"/>
    </location>
</feature>
<evidence type="ECO:0000256" key="8">
    <source>
        <dbReference type="ARBA" id="ARBA00023098"/>
    </source>
</evidence>
<comment type="caution">
    <text evidence="13">The sequence shown here is derived from an EMBL/GenBank/DDBJ whole genome shotgun (WGS) entry which is preliminary data.</text>
</comment>
<dbReference type="PANTHER" id="PTHR21290">
    <property type="entry name" value="SPHINGOMYELIN SYNTHETASE"/>
    <property type="match status" value="1"/>
</dbReference>
<name>A0A836GMG3_9TRYP</name>
<feature type="transmembrane region" description="Helical" evidence="11">
    <location>
        <begin position="241"/>
        <end position="259"/>
    </location>
</feature>
<proteinExistence type="inferred from homology"/>
<dbReference type="GO" id="GO:0033188">
    <property type="term" value="F:sphingomyelin synthase activity"/>
    <property type="evidence" value="ECO:0007669"/>
    <property type="project" value="TreeGrafter"/>
</dbReference>
<dbReference type="InterPro" id="IPR045221">
    <property type="entry name" value="Sphingomyelin_synth-like"/>
</dbReference>
<evidence type="ECO:0000256" key="6">
    <source>
        <dbReference type="ARBA" id="ARBA00022919"/>
    </source>
</evidence>
<protein>
    <recommendedName>
        <fullName evidence="12">Sphingomyelin synthase-like domain-containing protein</fullName>
    </recommendedName>
</protein>
<reference evidence="14" key="2">
    <citation type="journal article" date="2021" name="Sci. Data">
        <title>Chromosome-scale genome sequencing, assembly and annotation of six genomes from subfamily Leishmaniinae.</title>
        <authorList>
            <person name="Almutairi H."/>
            <person name="Urbaniak M.D."/>
            <person name="Bates M.D."/>
            <person name="Jariyapan N."/>
            <person name="Kwakye-Nuako G."/>
            <person name="Thomaz Soccol V."/>
            <person name="Al-Salem W.S."/>
            <person name="Dillon R.J."/>
            <person name="Bates P.A."/>
            <person name="Gatherer D."/>
        </authorList>
    </citation>
    <scope>NUCLEOTIDE SEQUENCE [LARGE SCALE GENOMIC DNA]</scope>
</reference>
<dbReference type="GeneID" id="92357681"/>
<comment type="similarity">
    <text evidence="2">Belongs to the sphingomyelin synthase family.</text>
</comment>
<comment type="subcellular location">
    <subcellularLocation>
        <location evidence="1">Membrane</location>
        <topology evidence="1">Multi-pass membrane protein</topology>
    </subcellularLocation>
</comment>
<dbReference type="GO" id="GO:0005886">
    <property type="term" value="C:plasma membrane"/>
    <property type="evidence" value="ECO:0007669"/>
    <property type="project" value="TreeGrafter"/>
</dbReference>
<evidence type="ECO:0000256" key="5">
    <source>
        <dbReference type="ARBA" id="ARBA00022777"/>
    </source>
</evidence>
<dbReference type="EMBL" id="JAFHLR010000035">
    <property type="protein sequence ID" value="KAG5466548.1"/>
    <property type="molecule type" value="Genomic_DNA"/>
</dbReference>
<evidence type="ECO:0000256" key="10">
    <source>
        <dbReference type="SAM" id="MobiDB-lite"/>
    </source>
</evidence>
<evidence type="ECO:0000256" key="2">
    <source>
        <dbReference type="ARBA" id="ARBA00005441"/>
    </source>
</evidence>
<dbReference type="GO" id="GO:0047493">
    <property type="term" value="F:ceramide cholinephosphotransferase activity"/>
    <property type="evidence" value="ECO:0007669"/>
    <property type="project" value="TreeGrafter"/>
</dbReference>
<dbReference type="KEGG" id="loi:92357681"/>
<feature type="transmembrane region" description="Helical" evidence="11">
    <location>
        <begin position="88"/>
        <end position="107"/>
    </location>
</feature>
<keyword evidence="14" id="KW-1185">Reference proteome</keyword>
<keyword evidence="3" id="KW-0808">Transferase</keyword>
<dbReference type="Pfam" id="PF14360">
    <property type="entry name" value="PAP2_C"/>
    <property type="match status" value="1"/>
</dbReference>
<accession>A0A836GMG3</accession>